<accession>A0A5J4RJ73</accession>
<comment type="caution">
    <text evidence="1">The sequence shown here is derived from an EMBL/GenBank/DDBJ whole genome shotgun (WGS) entry which is preliminary data.</text>
</comment>
<sequence>MQHTYQELFVVTSKSGDKKCDYDLIIEYQLNVKSTALEKLVGKLKVES</sequence>
<dbReference type="EMBL" id="SNRY01001183">
    <property type="protein sequence ID" value="KAA6332891.1"/>
    <property type="molecule type" value="Genomic_DNA"/>
</dbReference>
<gene>
    <name evidence="1" type="ORF">EZS27_018647</name>
</gene>
<reference evidence="1" key="1">
    <citation type="submission" date="2019-03" db="EMBL/GenBank/DDBJ databases">
        <title>Single cell metagenomics reveals metabolic interactions within the superorganism composed of flagellate Streblomastix strix and complex community of Bacteroidetes bacteria on its surface.</title>
        <authorList>
            <person name="Treitli S.C."/>
            <person name="Kolisko M."/>
            <person name="Husnik F."/>
            <person name="Keeling P."/>
            <person name="Hampl V."/>
        </authorList>
    </citation>
    <scope>NUCLEOTIDE SEQUENCE</scope>
    <source>
        <strain evidence="1">STM</strain>
    </source>
</reference>
<proteinExistence type="predicted"/>
<dbReference type="AlphaFoldDB" id="A0A5J4RJ73"/>
<organism evidence="1">
    <name type="scientific">termite gut metagenome</name>
    <dbReference type="NCBI Taxonomy" id="433724"/>
    <lineage>
        <taxon>unclassified sequences</taxon>
        <taxon>metagenomes</taxon>
        <taxon>organismal metagenomes</taxon>
    </lineage>
</organism>
<name>A0A5J4RJ73_9ZZZZ</name>
<evidence type="ECO:0000313" key="1">
    <source>
        <dbReference type="EMBL" id="KAA6332891.1"/>
    </source>
</evidence>
<protein>
    <submittedName>
        <fullName evidence="1">Uncharacterized protein</fullName>
    </submittedName>
</protein>